<dbReference type="AlphaFoldDB" id="A0A7J0BS07"/>
<proteinExistence type="predicted"/>
<gene>
    <name evidence="4" type="ORF">DSM19430T_06190</name>
</gene>
<dbReference type="Gene3D" id="1.10.357.10">
    <property type="entry name" value="Tetracycline Repressor, domain 2"/>
    <property type="match status" value="1"/>
</dbReference>
<evidence type="ECO:0000256" key="1">
    <source>
        <dbReference type="ARBA" id="ARBA00023125"/>
    </source>
</evidence>
<dbReference type="PROSITE" id="PS50977">
    <property type="entry name" value="HTH_TETR_2"/>
    <property type="match status" value="1"/>
</dbReference>
<dbReference type="InterPro" id="IPR050109">
    <property type="entry name" value="HTH-type_TetR-like_transc_reg"/>
</dbReference>
<dbReference type="InterPro" id="IPR001647">
    <property type="entry name" value="HTH_TetR"/>
</dbReference>
<name>A0A7J0BS07_9BACT</name>
<dbReference type="GO" id="GO:0003700">
    <property type="term" value="F:DNA-binding transcription factor activity"/>
    <property type="evidence" value="ECO:0007669"/>
    <property type="project" value="TreeGrafter"/>
</dbReference>
<dbReference type="EMBL" id="BLVP01000002">
    <property type="protein sequence ID" value="GFM35935.1"/>
    <property type="molecule type" value="Genomic_DNA"/>
</dbReference>
<keyword evidence="1 2" id="KW-0238">DNA-binding</keyword>
<dbReference type="SUPFAM" id="SSF46689">
    <property type="entry name" value="Homeodomain-like"/>
    <property type="match status" value="1"/>
</dbReference>
<evidence type="ECO:0000259" key="3">
    <source>
        <dbReference type="PROSITE" id="PS50977"/>
    </source>
</evidence>
<organism evidence="4 5">
    <name type="scientific">Desulfovibrio psychrotolerans</name>
    <dbReference type="NCBI Taxonomy" id="415242"/>
    <lineage>
        <taxon>Bacteria</taxon>
        <taxon>Pseudomonadati</taxon>
        <taxon>Thermodesulfobacteriota</taxon>
        <taxon>Desulfovibrionia</taxon>
        <taxon>Desulfovibrionales</taxon>
        <taxon>Desulfovibrionaceae</taxon>
        <taxon>Desulfovibrio</taxon>
    </lineage>
</organism>
<protein>
    <submittedName>
        <fullName evidence="4">TetR family transcriptional regulator</fullName>
    </submittedName>
</protein>
<feature type="DNA-binding region" description="H-T-H motif" evidence="2">
    <location>
        <begin position="42"/>
        <end position="61"/>
    </location>
</feature>
<dbReference type="Gene3D" id="1.10.10.60">
    <property type="entry name" value="Homeodomain-like"/>
    <property type="match status" value="1"/>
</dbReference>
<dbReference type="Pfam" id="PF00440">
    <property type="entry name" value="TetR_N"/>
    <property type="match status" value="1"/>
</dbReference>
<sequence>MVDRCGHCSPPEKADAVGGMHTRQRILDAARSEFAKKGTTATVRDICRIARANIAAVNYHFGSKDGLLAAVLSSIMDETLRLYPMDGGVPRDAAPGERLYGFVFAFLCRILGTEKPDEAVLGQMLSEAFMRPLPQFEQYAEAHRIEVLRWLVPLLREISGCEPLADPEGETLAYPSSMLSPTNAEDRRFKLLARSIIAQILLYNSLRSRFLEARGGKRFLPDEIEEIARHITAFSLGGIHYLSEKQTCRDS</sequence>
<feature type="domain" description="HTH tetR-type" evidence="3">
    <location>
        <begin position="20"/>
        <end position="79"/>
    </location>
</feature>
<reference evidence="4 5" key="1">
    <citation type="submission" date="2020-05" db="EMBL/GenBank/DDBJ databases">
        <title>Draft genome sequence of Desulfovibrio psychrotolerans JS1T.</title>
        <authorList>
            <person name="Ueno A."/>
            <person name="Tamazawa S."/>
            <person name="Tamamura S."/>
            <person name="Murakami T."/>
            <person name="Kiyama T."/>
            <person name="Inomata H."/>
            <person name="Amano Y."/>
            <person name="Miyakawa K."/>
            <person name="Tamaki H."/>
            <person name="Naganuma T."/>
            <person name="Kaneko K."/>
        </authorList>
    </citation>
    <scope>NUCLEOTIDE SEQUENCE [LARGE SCALE GENOMIC DNA]</scope>
    <source>
        <strain evidence="4 5">JS1</strain>
    </source>
</reference>
<evidence type="ECO:0000256" key="2">
    <source>
        <dbReference type="PROSITE-ProRule" id="PRU00335"/>
    </source>
</evidence>
<dbReference type="Proteomes" id="UP000503820">
    <property type="component" value="Unassembled WGS sequence"/>
</dbReference>
<dbReference type="InterPro" id="IPR009057">
    <property type="entry name" value="Homeodomain-like_sf"/>
</dbReference>
<evidence type="ECO:0000313" key="4">
    <source>
        <dbReference type="EMBL" id="GFM35935.1"/>
    </source>
</evidence>
<dbReference type="PANTHER" id="PTHR30055">
    <property type="entry name" value="HTH-TYPE TRANSCRIPTIONAL REGULATOR RUTR"/>
    <property type="match status" value="1"/>
</dbReference>
<evidence type="ECO:0000313" key="5">
    <source>
        <dbReference type="Proteomes" id="UP000503820"/>
    </source>
</evidence>
<comment type="caution">
    <text evidence="4">The sequence shown here is derived from an EMBL/GenBank/DDBJ whole genome shotgun (WGS) entry which is preliminary data.</text>
</comment>
<keyword evidence="5" id="KW-1185">Reference proteome</keyword>
<accession>A0A7J0BS07</accession>
<dbReference type="InterPro" id="IPR015292">
    <property type="entry name" value="Tscrpt_reg_YbiH_C"/>
</dbReference>
<dbReference type="GO" id="GO:0000976">
    <property type="term" value="F:transcription cis-regulatory region binding"/>
    <property type="evidence" value="ECO:0007669"/>
    <property type="project" value="TreeGrafter"/>
</dbReference>
<dbReference type="PANTHER" id="PTHR30055:SF235">
    <property type="entry name" value="TRANSCRIPTIONAL REGULATORY PROTEIN"/>
    <property type="match status" value="1"/>
</dbReference>
<dbReference type="Pfam" id="PF09209">
    <property type="entry name" value="CecR_C"/>
    <property type="match status" value="1"/>
</dbReference>